<dbReference type="PATRIC" id="fig|1230458.4.peg.4000"/>
<name>L9ZKA5_9EURY</name>
<dbReference type="OrthoDB" id="170869at2157"/>
<keyword evidence="2" id="KW-0472">Membrane</keyword>
<feature type="compositionally biased region" description="Basic and acidic residues" evidence="1">
    <location>
        <begin position="47"/>
        <end position="70"/>
    </location>
</feature>
<feature type="transmembrane region" description="Helical" evidence="2">
    <location>
        <begin position="156"/>
        <end position="175"/>
    </location>
</feature>
<feature type="transmembrane region" description="Helical" evidence="2">
    <location>
        <begin position="88"/>
        <end position="106"/>
    </location>
</feature>
<dbReference type="RefSeq" id="WP_006827563.1">
    <property type="nucleotide sequence ID" value="NZ_AOIL01000067.1"/>
</dbReference>
<feature type="region of interest" description="Disordered" evidence="1">
    <location>
        <begin position="46"/>
        <end position="70"/>
    </location>
</feature>
<feature type="transmembrane region" description="Helical" evidence="2">
    <location>
        <begin position="187"/>
        <end position="209"/>
    </location>
</feature>
<evidence type="ECO:0000256" key="1">
    <source>
        <dbReference type="SAM" id="MobiDB-lite"/>
    </source>
</evidence>
<dbReference type="EMBL" id="AOIL01000067">
    <property type="protein sequence ID" value="ELY85613.1"/>
    <property type="molecule type" value="Genomic_DNA"/>
</dbReference>
<feature type="transmembrane region" description="Helical" evidence="2">
    <location>
        <begin position="9"/>
        <end position="28"/>
    </location>
</feature>
<gene>
    <name evidence="3" type="ORF">C484_19882</name>
</gene>
<dbReference type="STRING" id="1230458.C484_19882"/>
<sequence>MLVDYLERGVLAGAIAGIAYGLYVMLVANPLVGYMEALAEGAGGAESGHEHAHAAEHAHTAGEHAHAAGEHAHAVGETTTAVVSIGSGVFWGILLGTAFALAFYFLEPALPGRGSVKGYVLAGAGFLAVSGAPWLVLPPTTPGAEQAYTPTIRIAIYGGLMLAGALIAATAIYGYRRGSTRSRPLGLCLAALPIVALAAVTTLTAPTIVESGAIPGELVTAFRGLTALSQAALWVLVAGCFDRLQTRARAHSSTERRVDLTTSSRS</sequence>
<accession>L9ZKA5</accession>
<reference evidence="3 4" key="1">
    <citation type="journal article" date="2014" name="PLoS Genet.">
        <title>Phylogenetically driven sequencing of extremely halophilic archaea reveals strategies for static and dynamic osmo-response.</title>
        <authorList>
            <person name="Becker E.A."/>
            <person name="Seitzer P.M."/>
            <person name="Tritt A."/>
            <person name="Larsen D."/>
            <person name="Krusor M."/>
            <person name="Yao A.I."/>
            <person name="Wu D."/>
            <person name="Madern D."/>
            <person name="Eisen J.A."/>
            <person name="Darling A.E."/>
            <person name="Facciotti M.T."/>
        </authorList>
    </citation>
    <scope>NUCLEOTIDE SEQUENCE [LARGE SCALE GENOMIC DNA]</scope>
    <source>
        <strain evidence="3 4">DSM 12281</strain>
    </source>
</reference>
<feature type="transmembrane region" description="Helical" evidence="2">
    <location>
        <begin position="118"/>
        <end position="136"/>
    </location>
</feature>
<comment type="caution">
    <text evidence="3">The sequence shown here is derived from an EMBL/GenBank/DDBJ whole genome shotgun (WGS) entry which is preliminary data.</text>
</comment>
<evidence type="ECO:0000256" key="2">
    <source>
        <dbReference type="SAM" id="Phobius"/>
    </source>
</evidence>
<protein>
    <recommendedName>
        <fullName evidence="5">Cobalamin cluster protein</fullName>
    </recommendedName>
</protein>
<dbReference type="AlphaFoldDB" id="L9ZKA5"/>
<dbReference type="Proteomes" id="UP000011648">
    <property type="component" value="Unassembled WGS sequence"/>
</dbReference>
<evidence type="ECO:0008006" key="5">
    <source>
        <dbReference type="Google" id="ProtNLM"/>
    </source>
</evidence>
<proteinExistence type="predicted"/>
<keyword evidence="4" id="KW-1185">Reference proteome</keyword>
<evidence type="ECO:0000313" key="4">
    <source>
        <dbReference type="Proteomes" id="UP000011648"/>
    </source>
</evidence>
<feature type="transmembrane region" description="Helical" evidence="2">
    <location>
        <begin position="221"/>
        <end position="241"/>
    </location>
</feature>
<keyword evidence="2" id="KW-0812">Transmembrane</keyword>
<organism evidence="3 4">
    <name type="scientific">Natrialba taiwanensis DSM 12281</name>
    <dbReference type="NCBI Taxonomy" id="1230458"/>
    <lineage>
        <taxon>Archaea</taxon>
        <taxon>Methanobacteriati</taxon>
        <taxon>Methanobacteriota</taxon>
        <taxon>Stenosarchaea group</taxon>
        <taxon>Halobacteria</taxon>
        <taxon>Halobacteriales</taxon>
        <taxon>Natrialbaceae</taxon>
        <taxon>Natrialba</taxon>
    </lineage>
</organism>
<evidence type="ECO:0000313" key="3">
    <source>
        <dbReference type="EMBL" id="ELY85613.1"/>
    </source>
</evidence>
<dbReference type="Pfam" id="PF09490">
    <property type="entry name" value="CbtA"/>
    <property type="match status" value="1"/>
</dbReference>
<dbReference type="InterPro" id="IPR012666">
    <property type="entry name" value="CbtA_put"/>
</dbReference>
<keyword evidence="2" id="KW-1133">Transmembrane helix</keyword>